<reference evidence="10" key="1">
    <citation type="submission" date="2016-11" db="UniProtKB">
        <authorList>
            <consortium name="WormBaseParasite"/>
        </authorList>
    </citation>
    <scope>IDENTIFICATION</scope>
</reference>
<keyword evidence="1" id="KW-0862">Zinc</keyword>
<feature type="region of interest" description="Disordered" evidence="2">
    <location>
        <begin position="426"/>
        <end position="464"/>
    </location>
</feature>
<feature type="transmembrane region" description="Helical" evidence="3">
    <location>
        <begin position="316"/>
        <end position="337"/>
    </location>
</feature>
<dbReference type="Gene3D" id="4.10.70.10">
    <property type="entry name" value="Disintegrin domain"/>
    <property type="match status" value="1"/>
</dbReference>
<proteinExistence type="predicted"/>
<dbReference type="GO" id="GO:0004222">
    <property type="term" value="F:metalloendopeptidase activity"/>
    <property type="evidence" value="ECO:0007669"/>
    <property type="project" value="InterPro"/>
</dbReference>
<feature type="compositionally biased region" description="Pro residues" evidence="2">
    <location>
        <begin position="450"/>
        <end position="459"/>
    </location>
</feature>
<organism evidence="8 10">
    <name type="scientific">Bursaphelenchus xylophilus</name>
    <name type="common">Pinewood nematode worm</name>
    <name type="synonym">Aphelenchoides xylophilus</name>
    <dbReference type="NCBI Taxonomy" id="6326"/>
    <lineage>
        <taxon>Eukaryota</taxon>
        <taxon>Metazoa</taxon>
        <taxon>Ecdysozoa</taxon>
        <taxon>Nematoda</taxon>
        <taxon>Chromadorea</taxon>
        <taxon>Rhabditida</taxon>
        <taxon>Tylenchina</taxon>
        <taxon>Tylenchomorpha</taxon>
        <taxon>Aphelenchoidea</taxon>
        <taxon>Aphelenchoididae</taxon>
        <taxon>Bursaphelenchus</taxon>
    </lineage>
</organism>
<dbReference type="PANTHER" id="PTHR11905">
    <property type="entry name" value="ADAM A DISINTEGRIN AND METALLOPROTEASE DOMAIN"/>
    <property type="match status" value="1"/>
</dbReference>
<dbReference type="Proteomes" id="UP000659654">
    <property type="component" value="Unassembled WGS sequence"/>
</dbReference>
<dbReference type="PANTHER" id="PTHR11905:SF250">
    <property type="entry name" value="PEPTIDASE M12B DOMAIN-CONTAINING PROTEIN"/>
    <property type="match status" value="1"/>
</dbReference>
<dbReference type="PROSITE" id="PS50215">
    <property type="entry name" value="ADAM_MEPRO"/>
    <property type="match status" value="1"/>
</dbReference>
<dbReference type="Pfam" id="PF01421">
    <property type="entry name" value="Reprolysin"/>
    <property type="match status" value="1"/>
</dbReference>
<keyword evidence="3" id="KW-1133">Transmembrane helix</keyword>
<dbReference type="OrthoDB" id="5951731at2759"/>
<reference evidence="7" key="2">
    <citation type="submission" date="2020-08" db="EMBL/GenBank/DDBJ databases">
        <authorList>
            <person name="Kikuchi T."/>
        </authorList>
    </citation>
    <scope>NUCLEOTIDE SEQUENCE</scope>
    <source>
        <strain evidence="6">Ka4C1</strain>
    </source>
</reference>
<keyword evidence="4" id="KW-0732">Signal</keyword>
<evidence type="ECO:0000313" key="9">
    <source>
        <dbReference type="Proteomes" id="UP000659654"/>
    </source>
</evidence>
<dbReference type="AlphaFoldDB" id="A0A1I7SVS6"/>
<dbReference type="Proteomes" id="UP000582659">
    <property type="component" value="Unassembled WGS sequence"/>
</dbReference>
<dbReference type="SUPFAM" id="SSF55486">
    <property type="entry name" value="Metalloproteases ('zincins'), catalytic domain"/>
    <property type="match status" value="1"/>
</dbReference>
<dbReference type="GO" id="GO:0046872">
    <property type="term" value="F:metal ion binding"/>
    <property type="evidence" value="ECO:0007669"/>
    <property type="project" value="UniProtKB-KW"/>
</dbReference>
<sequence>MLGWRHFYLLLTFLLQYSASAKTKPRSRRGPAVWGAPVPDYSEVYLDGQVFHIYGILFADGRISEHYQNDTGRVQYEIMHMVREANKYFAQLDIRLVIVDILPTYRNDLSLYSFEEYRQSRLQSLPYHDFAGLVSYRYAGGLAFVNGMCSTKSVMLSGFYPHSPEAMGSIFFHEVSHLLGVSHADSGQPINVPNCGCPQGSFHAHSSTTNAESVAHSFVPEKGPGCLRIPGFDHNCTAQLLSNILYRNRCLSRYPRSYAQNKAEGYPAQSKSDPAVFKVCGNGVVESSEECDCGLPSKCSELNCNPVSCTRIIPLWKIYLTGLGALIISSAILTIYVRSKYQAYLEVKKSPMPQLSKIPGPNGVRRVLGSLLSKVNVFRCMFCADGKKEQSKPYVKASKLDPASIVVIRDASCLKTTTQITRSDITKIQRPRCPPPSCPITSKNNVRPKVTPPRPPPPSEPRRMRAYDHNITYKFADFDD</sequence>
<evidence type="ECO:0000313" key="7">
    <source>
        <dbReference type="EMBL" id="CAG9098193.1"/>
    </source>
</evidence>
<keyword evidence="3" id="KW-0812">Transmembrane</keyword>
<protein>
    <submittedName>
        <fullName evidence="6">(pine wood nematode) hypothetical protein</fullName>
    </submittedName>
    <submittedName>
        <fullName evidence="10">Peptidase M12B domain-containing protein</fullName>
    </submittedName>
</protein>
<evidence type="ECO:0000313" key="8">
    <source>
        <dbReference type="Proteomes" id="UP000095284"/>
    </source>
</evidence>
<dbReference type="EMBL" id="CAJFCV020000002">
    <property type="protein sequence ID" value="CAG9098193.1"/>
    <property type="molecule type" value="Genomic_DNA"/>
</dbReference>
<dbReference type="eggNOG" id="KOG3607">
    <property type="taxonomic scope" value="Eukaryota"/>
</dbReference>
<comment type="caution">
    <text evidence="1">Lacks conserved residue(s) required for the propagation of feature annotation.</text>
</comment>
<evidence type="ECO:0000256" key="3">
    <source>
        <dbReference type="SAM" id="Phobius"/>
    </source>
</evidence>
<feature type="signal peptide" evidence="4">
    <location>
        <begin position="1"/>
        <end position="21"/>
    </location>
</feature>
<keyword evidence="3" id="KW-0472">Membrane</keyword>
<feature type="binding site" evidence="1">
    <location>
        <position position="177"/>
    </location>
    <ligand>
        <name>Zn(2+)</name>
        <dbReference type="ChEBI" id="CHEBI:29105"/>
        <note>catalytic</note>
    </ligand>
</feature>
<dbReference type="Gene3D" id="3.40.390.10">
    <property type="entry name" value="Collagenase (Catalytic Domain)"/>
    <property type="match status" value="1"/>
</dbReference>
<feature type="chain" id="PRO_5035360255" evidence="4">
    <location>
        <begin position="22"/>
        <end position="480"/>
    </location>
</feature>
<dbReference type="Proteomes" id="UP000095284">
    <property type="component" value="Unplaced"/>
</dbReference>
<feature type="active site" evidence="1">
    <location>
        <position position="174"/>
    </location>
</feature>
<keyword evidence="9" id="KW-1185">Reference proteome</keyword>
<evidence type="ECO:0000259" key="5">
    <source>
        <dbReference type="PROSITE" id="PS50215"/>
    </source>
</evidence>
<dbReference type="WBParaSite" id="BXY_1715400.1">
    <property type="protein sequence ID" value="BXY_1715400.1"/>
    <property type="gene ID" value="BXY_1715400"/>
</dbReference>
<feature type="domain" description="Peptidase M12B" evidence="5">
    <location>
        <begin position="51"/>
        <end position="243"/>
    </location>
</feature>
<dbReference type="InterPro" id="IPR024079">
    <property type="entry name" value="MetalloPept_cat_dom_sf"/>
</dbReference>
<evidence type="ECO:0000313" key="6">
    <source>
        <dbReference type="EMBL" id="CAD5215885.1"/>
    </source>
</evidence>
<feature type="binding site" evidence="1">
    <location>
        <position position="183"/>
    </location>
    <ligand>
        <name>Zn(2+)</name>
        <dbReference type="ChEBI" id="CHEBI:29105"/>
        <note>catalytic</note>
    </ligand>
</feature>
<feature type="binding site" evidence="1">
    <location>
        <position position="173"/>
    </location>
    <ligand>
        <name>Zn(2+)</name>
        <dbReference type="ChEBI" id="CHEBI:29105"/>
        <note>catalytic</note>
    </ligand>
</feature>
<keyword evidence="1" id="KW-0479">Metal-binding</keyword>
<gene>
    <name evidence="6" type="ORF">BXYJ_LOCUS4253</name>
</gene>
<evidence type="ECO:0000256" key="1">
    <source>
        <dbReference type="PROSITE-ProRule" id="PRU00276"/>
    </source>
</evidence>
<dbReference type="InterPro" id="IPR001590">
    <property type="entry name" value="Peptidase_M12B"/>
</dbReference>
<dbReference type="GO" id="GO:0006508">
    <property type="term" value="P:proteolysis"/>
    <property type="evidence" value="ECO:0007669"/>
    <property type="project" value="InterPro"/>
</dbReference>
<name>A0A1I7SVS6_BURXY</name>
<accession>A0A1I7SVS6</accession>
<dbReference type="EMBL" id="CAJFDI010000002">
    <property type="protein sequence ID" value="CAD5215885.1"/>
    <property type="molecule type" value="Genomic_DNA"/>
</dbReference>
<dbReference type="SMR" id="A0A1I7SVS6"/>
<evidence type="ECO:0000256" key="2">
    <source>
        <dbReference type="SAM" id="MobiDB-lite"/>
    </source>
</evidence>
<dbReference type="InterPro" id="IPR036436">
    <property type="entry name" value="Disintegrin_dom_sf"/>
</dbReference>
<evidence type="ECO:0000313" key="10">
    <source>
        <dbReference type="WBParaSite" id="BXY_1715400.1"/>
    </source>
</evidence>
<evidence type="ECO:0000256" key="4">
    <source>
        <dbReference type="SAM" id="SignalP"/>
    </source>
</evidence>